<feature type="transmembrane region" description="Helical" evidence="10">
    <location>
        <begin position="435"/>
        <end position="453"/>
    </location>
</feature>
<dbReference type="GO" id="GO:0005886">
    <property type="term" value="C:plasma membrane"/>
    <property type="evidence" value="ECO:0007669"/>
    <property type="project" value="UniProtKB-SubCell"/>
</dbReference>
<dbReference type="InterPro" id="IPR003855">
    <property type="entry name" value="K+_transporter"/>
</dbReference>
<evidence type="ECO:0000256" key="9">
    <source>
        <dbReference type="ARBA" id="ARBA00023136"/>
    </source>
</evidence>
<keyword evidence="4 10" id="KW-0633">Potassium transport</keyword>
<keyword evidence="9 10" id="KW-0472">Membrane</keyword>
<keyword evidence="3" id="KW-0813">Transport</keyword>
<feature type="transmembrane region" description="Helical" evidence="10">
    <location>
        <begin position="502"/>
        <end position="521"/>
    </location>
</feature>
<feature type="transmembrane region" description="Helical" evidence="10">
    <location>
        <begin position="465"/>
        <end position="482"/>
    </location>
</feature>
<dbReference type="AlphaFoldDB" id="A0A803PNQ7"/>
<evidence type="ECO:0000256" key="8">
    <source>
        <dbReference type="ARBA" id="ARBA00023065"/>
    </source>
</evidence>
<feature type="transmembrane region" description="Helical" evidence="10">
    <location>
        <begin position="541"/>
        <end position="559"/>
    </location>
</feature>
<keyword evidence="8 10" id="KW-0406">Ion transport</keyword>
<evidence type="ECO:0000256" key="5">
    <source>
        <dbReference type="ARBA" id="ARBA00022692"/>
    </source>
</evidence>
<gene>
    <name evidence="13" type="primary">LOC115716143</name>
</gene>
<name>A0A803PNQ7_CANSA</name>
<feature type="transmembrane region" description="Helical" evidence="10">
    <location>
        <begin position="205"/>
        <end position="229"/>
    </location>
</feature>
<evidence type="ECO:0000256" key="6">
    <source>
        <dbReference type="ARBA" id="ARBA00022958"/>
    </source>
</evidence>
<keyword evidence="5 10" id="KW-0812">Transmembrane</keyword>
<dbReference type="PANTHER" id="PTHR30540:SF108">
    <property type="entry name" value="POTASSIUM TRANSPORTER 3"/>
    <property type="match status" value="1"/>
</dbReference>
<sequence>MVETRDRRKDKVLVLVYQSLGLVFGDLSISPLYVYKSTFAGKLRHYQSEDVVFGAFSMIFWTLSLLSLFKYVVFVLSANDNGEGGIIALYSLLCQKTKFCLLPNLQASDEELSNPGCSNRNVPPSFLRRIIEKHKVAKNCLLLLVLLGACMVISIGIFAPAISILSSIEGLKFQTKDVHNNSVVLIACVLLVLLFFLQHRGFHKVAFLFTPIIILWLVSITAVGIYNIFRWNPRVYQALSPYYVYNFFKVTGKDGWISLGGIMLCISGSEAMFTDLGHFSATSIRVAFSCIIYPCLVLQYMGQAAFLSKNLSAAPLSFYASIPDPFFWPIFGVATLAGIVASQAVISTTLMIIKECDAFGCFPRIKIVHTRRWLPGQVYIPEINWILMVLSLLVTLGFRNTNHIGNAYGIAYMTMTIVTTCLASLVINLAWQKSVVLSLLFSVLFGSVEIIYFSSSCMRIPKGGWVPLLFSAIFLFIMYVWYYGSWKKYSQDLHNKLSMRWILTLGPSLGIIKVPGIGLIYTELATGVPATFTHFLTTLPAFYQVVVFVCIKTVPVSHVSHKERFLIGRIGPKSYRLYRCIIRNGYKDICKNEEEFESELVMSIAEFIQMEAEGTGAVDGSVDGRMAVVRTSEKFGTRLVVSTPSSPGVSNSINQTSVILSGYKSPTLQKLQASYEQEYSPQLTFRRGLRFELLNTKYKDPRVKEELLELVEAKRAGVTYVIGHSHIKARSNSSFLHQFAINIAYSFLRKNCRSPAVALNIPHICLIEVGMNYCV</sequence>
<evidence type="ECO:0000256" key="3">
    <source>
        <dbReference type="ARBA" id="ARBA00022448"/>
    </source>
</evidence>
<evidence type="ECO:0000256" key="7">
    <source>
        <dbReference type="ARBA" id="ARBA00022989"/>
    </source>
</evidence>
<dbReference type="OrthoDB" id="504708at2759"/>
<dbReference type="EnsemblPlants" id="evm.model.05.1979">
    <property type="protein sequence ID" value="cds.evm.model.05.1979"/>
    <property type="gene ID" value="evm.TU.05.1979"/>
</dbReference>
<evidence type="ECO:0000259" key="12">
    <source>
        <dbReference type="Pfam" id="PF22776"/>
    </source>
</evidence>
<evidence type="ECO:0000256" key="1">
    <source>
        <dbReference type="ARBA" id="ARBA00004651"/>
    </source>
</evidence>
<evidence type="ECO:0000256" key="4">
    <source>
        <dbReference type="ARBA" id="ARBA00022538"/>
    </source>
</evidence>
<reference evidence="13" key="1">
    <citation type="submission" date="2018-11" db="EMBL/GenBank/DDBJ databases">
        <authorList>
            <person name="Grassa J C."/>
        </authorList>
    </citation>
    <scope>NUCLEOTIDE SEQUENCE [LARGE SCALE GENOMIC DNA]</scope>
</reference>
<keyword evidence="6 10" id="KW-0630">Potassium</keyword>
<dbReference type="OMA" id="DTKFRQP"/>
<feature type="transmembrane region" description="Helical" evidence="10">
    <location>
        <begin position="141"/>
        <end position="166"/>
    </location>
</feature>
<evidence type="ECO:0000313" key="13">
    <source>
        <dbReference type="EnsemblPlants" id="cds.evm.model.05.1979"/>
    </source>
</evidence>
<protein>
    <recommendedName>
        <fullName evidence="10">Potassium transporter</fullName>
    </recommendedName>
</protein>
<feature type="domain" description="K+ potassium transporter C-terminal" evidence="12">
    <location>
        <begin position="515"/>
        <end position="773"/>
    </location>
</feature>
<proteinExistence type="inferred from homology"/>
<comment type="similarity">
    <text evidence="2 10">Belongs to the HAK/KUP transporter (TC 2.A.72.3) family.</text>
</comment>
<feature type="transmembrane region" description="Helical" evidence="10">
    <location>
        <begin position="12"/>
        <end position="35"/>
    </location>
</feature>
<dbReference type="Gramene" id="evm.model.05.1979">
    <property type="protein sequence ID" value="cds.evm.model.05.1979"/>
    <property type="gene ID" value="evm.TU.05.1979"/>
</dbReference>
<evidence type="ECO:0000256" key="2">
    <source>
        <dbReference type="ARBA" id="ARBA00008440"/>
    </source>
</evidence>
<dbReference type="InterPro" id="IPR053951">
    <property type="entry name" value="K_trans_N"/>
</dbReference>
<dbReference type="InterPro" id="IPR053952">
    <property type="entry name" value="K_trans_C"/>
</dbReference>
<comment type="subcellular location">
    <subcellularLocation>
        <location evidence="1">Cell membrane</location>
        <topology evidence="1">Multi-pass membrane protein</topology>
    </subcellularLocation>
    <subcellularLocation>
        <location evidence="10">Membrane</location>
        <topology evidence="10">Multi-pass membrane protein</topology>
    </subcellularLocation>
</comment>
<reference evidence="13" key="2">
    <citation type="submission" date="2021-03" db="UniProtKB">
        <authorList>
            <consortium name="EnsemblPlants"/>
        </authorList>
    </citation>
    <scope>IDENTIFICATION</scope>
</reference>
<feature type="transmembrane region" description="Helical" evidence="10">
    <location>
        <begin position="255"/>
        <end position="274"/>
    </location>
</feature>
<feature type="transmembrane region" description="Helical" evidence="10">
    <location>
        <begin position="374"/>
        <end position="398"/>
    </location>
</feature>
<comment type="function">
    <text evidence="10">Potassium transporter.</text>
</comment>
<feature type="transmembrane region" description="Helical" evidence="10">
    <location>
        <begin position="178"/>
        <end position="198"/>
    </location>
</feature>
<dbReference type="Pfam" id="PF02705">
    <property type="entry name" value="K_trans"/>
    <property type="match status" value="1"/>
</dbReference>
<keyword evidence="7 10" id="KW-1133">Transmembrane helix</keyword>
<feature type="transmembrane region" description="Helical" evidence="10">
    <location>
        <begin position="55"/>
        <end position="76"/>
    </location>
</feature>
<dbReference type="Proteomes" id="UP000596661">
    <property type="component" value="Chromosome 5"/>
</dbReference>
<organism evidence="13 14">
    <name type="scientific">Cannabis sativa</name>
    <name type="common">Hemp</name>
    <name type="synonym">Marijuana</name>
    <dbReference type="NCBI Taxonomy" id="3483"/>
    <lineage>
        <taxon>Eukaryota</taxon>
        <taxon>Viridiplantae</taxon>
        <taxon>Streptophyta</taxon>
        <taxon>Embryophyta</taxon>
        <taxon>Tracheophyta</taxon>
        <taxon>Spermatophyta</taxon>
        <taxon>Magnoliopsida</taxon>
        <taxon>eudicotyledons</taxon>
        <taxon>Gunneridae</taxon>
        <taxon>Pentapetalae</taxon>
        <taxon>rosids</taxon>
        <taxon>fabids</taxon>
        <taxon>Rosales</taxon>
        <taxon>Cannabaceae</taxon>
        <taxon>Cannabis</taxon>
    </lineage>
</organism>
<accession>A0A803PNQ7</accession>
<keyword evidence="14" id="KW-1185">Reference proteome</keyword>
<feature type="domain" description="K+ potassium transporter integral membrane" evidence="11">
    <location>
        <begin position="16"/>
        <end position="503"/>
    </location>
</feature>
<dbReference type="PANTHER" id="PTHR30540">
    <property type="entry name" value="OSMOTIC STRESS POTASSIUM TRANSPORTER"/>
    <property type="match status" value="1"/>
</dbReference>
<dbReference type="GO" id="GO:0015079">
    <property type="term" value="F:potassium ion transmembrane transporter activity"/>
    <property type="evidence" value="ECO:0007669"/>
    <property type="project" value="UniProtKB-UniRule"/>
</dbReference>
<feature type="transmembrane region" description="Helical" evidence="10">
    <location>
        <begin position="410"/>
        <end position="430"/>
    </location>
</feature>
<evidence type="ECO:0000256" key="10">
    <source>
        <dbReference type="RuleBase" id="RU321113"/>
    </source>
</evidence>
<dbReference type="Pfam" id="PF22776">
    <property type="entry name" value="K_trans_C"/>
    <property type="match status" value="1"/>
</dbReference>
<evidence type="ECO:0000313" key="14">
    <source>
        <dbReference type="Proteomes" id="UP000596661"/>
    </source>
</evidence>
<dbReference type="EMBL" id="UZAU01000549">
    <property type="status" value="NOT_ANNOTATED_CDS"/>
    <property type="molecule type" value="Genomic_DNA"/>
</dbReference>
<evidence type="ECO:0000259" key="11">
    <source>
        <dbReference type="Pfam" id="PF02705"/>
    </source>
</evidence>
<comment type="caution">
    <text evidence="10">Lacks conserved residue(s) required for the propagation of feature annotation.</text>
</comment>
<feature type="transmembrane region" description="Helical" evidence="10">
    <location>
        <begin position="286"/>
        <end position="306"/>
    </location>
</feature>
<feature type="transmembrane region" description="Helical" evidence="10">
    <location>
        <begin position="326"/>
        <end position="353"/>
    </location>
</feature>
<dbReference type="NCBIfam" id="TIGR00794">
    <property type="entry name" value="kup"/>
    <property type="match status" value="1"/>
</dbReference>